<evidence type="ECO:0000313" key="1">
    <source>
        <dbReference type="EMBL" id="TGL59191.1"/>
    </source>
</evidence>
<keyword evidence="2" id="KW-1185">Reference proteome</keyword>
<name>A0A4R9K203_9LEPT</name>
<accession>A0A4R9K203</accession>
<dbReference type="OrthoDB" id="318556at2"/>
<gene>
    <name evidence="1" type="ORF">EHQ58_09790</name>
</gene>
<protein>
    <submittedName>
        <fullName evidence="1">Uncharacterized protein</fullName>
    </submittedName>
</protein>
<dbReference type="Proteomes" id="UP000297693">
    <property type="component" value="Unassembled WGS sequence"/>
</dbReference>
<proteinExistence type="predicted"/>
<dbReference type="RefSeq" id="WP_135623717.1">
    <property type="nucleotide sequence ID" value="NZ_RQGD01000025.1"/>
</dbReference>
<organism evidence="1 2">
    <name type="scientific">Leptospira ognonensis</name>
    <dbReference type="NCBI Taxonomy" id="2484945"/>
    <lineage>
        <taxon>Bacteria</taxon>
        <taxon>Pseudomonadati</taxon>
        <taxon>Spirochaetota</taxon>
        <taxon>Spirochaetia</taxon>
        <taxon>Leptospirales</taxon>
        <taxon>Leptospiraceae</taxon>
        <taxon>Leptospira</taxon>
    </lineage>
</organism>
<comment type="caution">
    <text evidence="1">The sequence shown here is derived from an EMBL/GenBank/DDBJ whole genome shotgun (WGS) entry which is preliminary data.</text>
</comment>
<dbReference type="AlphaFoldDB" id="A0A4R9K203"/>
<dbReference type="EMBL" id="RQGD01000025">
    <property type="protein sequence ID" value="TGL59191.1"/>
    <property type="molecule type" value="Genomic_DNA"/>
</dbReference>
<sequence length="350" mass="40175">MEEELKDLLASYRTGLKTYFESLPADNPEVLNANQLLIEMESLAEKSSDYSAFLTEAQERNYFTEIIGFHSKLGNELYRLKPKNTTIPTPSEIAKGYHIAFESMGDAKNDTNIRKVYERVFALERESSTGPEFIFRMEEENLFLEMSKSHLVQTMREGLNKLLQSGKTESSTAEKSLGVVSSPQMEHYFQSMQKKMNNSKSVIEMELLAFEEAENSRFSNLWDSTFLFAAFQSVLSPLVSYRMTGSDEFKEDTRQAYEFVCDFYGTNWEDLFNNTRLWDFFERTIFGGGIDSFRSQNIPTAKALQTDLRTHLARCVKTLDIPSTESKQIVNFRGKEISLSQVHLAFGKIS</sequence>
<evidence type="ECO:0000313" key="2">
    <source>
        <dbReference type="Proteomes" id="UP000297693"/>
    </source>
</evidence>
<reference evidence="1" key="1">
    <citation type="journal article" date="2019" name="PLoS Negl. Trop. Dis.">
        <title>Revisiting the worldwide diversity of Leptospira species in the environment.</title>
        <authorList>
            <person name="Vincent A.T."/>
            <person name="Schiettekatte O."/>
            <person name="Bourhy P."/>
            <person name="Veyrier F.J."/>
            <person name="Picardeau M."/>
        </authorList>
    </citation>
    <scope>NUCLEOTIDE SEQUENCE [LARGE SCALE GENOMIC DNA]</scope>
    <source>
        <strain evidence="1">201702476</strain>
    </source>
</reference>